<dbReference type="OMA" id="TSTAYCW"/>
<evidence type="ECO:0000313" key="2">
    <source>
        <dbReference type="Proteomes" id="UP000472265"/>
    </source>
</evidence>
<reference evidence="1" key="1">
    <citation type="submission" date="2021-04" db="EMBL/GenBank/DDBJ databases">
        <authorList>
            <consortium name="Wellcome Sanger Institute Data Sharing"/>
        </authorList>
    </citation>
    <scope>NUCLEOTIDE SEQUENCE [LARGE SCALE GENOMIC DNA]</scope>
</reference>
<sequence>MFPFLLIDSLTQGHLSNLSGLSGRFCFTSPCLTCFPSSDRMRSGCAVSGSSVTSTAYCWTLFSSGSFFICSLSVSSS</sequence>
<organism evidence="1 2">
    <name type="scientific">Sparus aurata</name>
    <name type="common">Gilthead sea bream</name>
    <dbReference type="NCBI Taxonomy" id="8175"/>
    <lineage>
        <taxon>Eukaryota</taxon>
        <taxon>Metazoa</taxon>
        <taxon>Chordata</taxon>
        <taxon>Craniata</taxon>
        <taxon>Vertebrata</taxon>
        <taxon>Euteleostomi</taxon>
        <taxon>Actinopterygii</taxon>
        <taxon>Neopterygii</taxon>
        <taxon>Teleostei</taxon>
        <taxon>Neoteleostei</taxon>
        <taxon>Acanthomorphata</taxon>
        <taxon>Eupercaria</taxon>
        <taxon>Spariformes</taxon>
        <taxon>Sparidae</taxon>
        <taxon>Sparus</taxon>
    </lineage>
</organism>
<dbReference type="InParanoid" id="A0A671VCA7"/>
<protein>
    <submittedName>
        <fullName evidence="1">Uncharacterized protein</fullName>
    </submittedName>
</protein>
<proteinExistence type="predicted"/>
<dbReference type="Ensembl" id="ENSSAUT00010025890.1">
    <property type="protein sequence ID" value="ENSSAUP00010024513.1"/>
    <property type="gene ID" value="ENSSAUG00010010733.1"/>
</dbReference>
<reference evidence="1" key="3">
    <citation type="submission" date="2025-09" db="UniProtKB">
        <authorList>
            <consortium name="Ensembl"/>
        </authorList>
    </citation>
    <scope>IDENTIFICATION</scope>
</reference>
<dbReference type="GeneTree" id="ENSGT01040000243627"/>
<evidence type="ECO:0000313" key="1">
    <source>
        <dbReference type="Ensembl" id="ENSSAUP00010024513.1"/>
    </source>
</evidence>
<accession>A0A671VCA7</accession>
<dbReference type="AlphaFoldDB" id="A0A671VCA7"/>
<dbReference type="Proteomes" id="UP000472265">
    <property type="component" value="Chromosome 8"/>
</dbReference>
<name>A0A671VCA7_SPAAU</name>
<reference evidence="1" key="2">
    <citation type="submission" date="2025-08" db="UniProtKB">
        <authorList>
            <consortium name="Ensembl"/>
        </authorList>
    </citation>
    <scope>IDENTIFICATION</scope>
</reference>
<keyword evidence="2" id="KW-1185">Reference proteome</keyword>